<dbReference type="AlphaFoldDB" id="A0A7J8TFW9"/>
<name>A0A7J8TFW9_GOSDV</name>
<sequence>MNIPVNAWQWPSIGMFGTNMSNERADHFSLMTYGSGTSAAGGIGEACPEIITDHHQDLSLDLVRRQPGTIPPPYVGEVKLDLTLAPPNVERADNQLRQ</sequence>
<dbReference type="Proteomes" id="UP000593561">
    <property type="component" value="Unassembled WGS sequence"/>
</dbReference>
<gene>
    <name evidence="1" type="ORF">Godav_022210</name>
</gene>
<proteinExistence type="predicted"/>
<comment type="caution">
    <text evidence="1">The sequence shown here is derived from an EMBL/GenBank/DDBJ whole genome shotgun (WGS) entry which is preliminary data.</text>
</comment>
<evidence type="ECO:0000313" key="1">
    <source>
        <dbReference type="EMBL" id="MBA0637067.1"/>
    </source>
</evidence>
<dbReference type="EMBL" id="JABFAC010247837">
    <property type="protein sequence ID" value="MBA0637067.1"/>
    <property type="molecule type" value="Genomic_DNA"/>
</dbReference>
<accession>A0A7J8TFW9</accession>
<reference evidence="1 2" key="1">
    <citation type="journal article" date="2019" name="Genome Biol. Evol.">
        <title>Insights into the evolution of the New World diploid cottons (Gossypium, subgenus Houzingenia) based on genome sequencing.</title>
        <authorList>
            <person name="Grover C.E."/>
            <person name="Arick M.A. 2nd"/>
            <person name="Thrash A."/>
            <person name="Conover J.L."/>
            <person name="Sanders W.S."/>
            <person name="Peterson D.G."/>
            <person name="Frelichowski J.E."/>
            <person name="Scheffler J.A."/>
            <person name="Scheffler B.E."/>
            <person name="Wendel J.F."/>
        </authorList>
    </citation>
    <scope>NUCLEOTIDE SEQUENCE [LARGE SCALE GENOMIC DNA]</scope>
    <source>
        <strain evidence="1">27</strain>
        <tissue evidence="1">Leaf</tissue>
    </source>
</reference>
<evidence type="ECO:0000313" key="2">
    <source>
        <dbReference type="Proteomes" id="UP000593561"/>
    </source>
</evidence>
<keyword evidence="2" id="KW-1185">Reference proteome</keyword>
<organism evidence="1 2">
    <name type="scientific">Gossypium davidsonii</name>
    <name type="common">Davidson's cotton</name>
    <name type="synonym">Gossypium klotzschianum subsp. davidsonii</name>
    <dbReference type="NCBI Taxonomy" id="34287"/>
    <lineage>
        <taxon>Eukaryota</taxon>
        <taxon>Viridiplantae</taxon>
        <taxon>Streptophyta</taxon>
        <taxon>Embryophyta</taxon>
        <taxon>Tracheophyta</taxon>
        <taxon>Spermatophyta</taxon>
        <taxon>Magnoliopsida</taxon>
        <taxon>eudicotyledons</taxon>
        <taxon>Gunneridae</taxon>
        <taxon>Pentapetalae</taxon>
        <taxon>rosids</taxon>
        <taxon>malvids</taxon>
        <taxon>Malvales</taxon>
        <taxon>Malvaceae</taxon>
        <taxon>Malvoideae</taxon>
        <taxon>Gossypium</taxon>
    </lineage>
</organism>
<protein>
    <submittedName>
        <fullName evidence="1">Uncharacterized protein</fullName>
    </submittedName>
</protein>